<dbReference type="Proteomes" id="UP001165308">
    <property type="component" value="Unassembled WGS sequence"/>
</dbReference>
<comment type="caution">
    <text evidence="7">The sequence shown here is derived from an EMBL/GenBank/DDBJ whole genome shotgun (WGS) entry which is preliminary data.</text>
</comment>
<dbReference type="PANTHER" id="PTHR43133">
    <property type="entry name" value="RNA POLYMERASE ECF-TYPE SIGMA FACTO"/>
    <property type="match status" value="1"/>
</dbReference>
<dbReference type="SUPFAM" id="SSF88946">
    <property type="entry name" value="Sigma2 domain of RNA polymerase sigma factors"/>
    <property type="match status" value="1"/>
</dbReference>
<dbReference type="InterPro" id="IPR036388">
    <property type="entry name" value="WH-like_DNA-bd_sf"/>
</dbReference>
<organism evidence="7 8">
    <name type="scientific">Halomonas llamarensis</name>
    <dbReference type="NCBI Taxonomy" id="2945104"/>
    <lineage>
        <taxon>Bacteria</taxon>
        <taxon>Pseudomonadati</taxon>
        <taxon>Pseudomonadota</taxon>
        <taxon>Gammaproteobacteria</taxon>
        <taxon>Oceanospirillales</taxon>
        <taxon>Halomonadaceae</taxon>
        <taxon>Halomonas</taxon>
    </lineage>
</organism>
<dbReference type="InterPro" id="IPR013325">
    <property type="entry name" value="RNA_pol_sigma_r2"/>
</dbReference>
<protein>
    <submittedName>
        <fullName evidence="7">Sigma-70 family RNA polymerase sigma factor</fullName>
    </submittedName>
</protein>
<dbReference type="EMBL" id="JAMJPJ010000037">
    <property type="protein sequence ID" value="MCL7931390.1"/>
    <property type="molecule type" value="Genomic_DNA"/>
</dbReference>
<comment type="similarity">
    <text evidence="1">Belongs to the sigma-70 factor family. ECF subfamily.</text>
</comment>
<evidence type="ECO:0000313" key="7">
    <source>
        <dbReference type="EMBL" id="MCL7931390.1"/>
    </source>
</evidence>
<dbReference type="NCBIfam" id="NF009180">
    <property type="entry name" value="PRK12528.1"/>
    <property type="match status" value="1"/>
</dbReference>
<dbReference type="InterPro" id="IPR014284">
    <property type="entry name" value="RNA_pol_sigma-70_dom"/>
</dbReference>
<dbReference type="InterPro" id="IPR013324">
    <property type="entry name" value="RNA_pol_sigma_r3/r4-like"/>
</dbReference>
<evidence type="ECO:0000256" key="2">
    <source>
        <dbReference type="ARBA" id="ARBA00023015"/>
    </source>
</evidence>
<keyword evidence="3" id="KW-0731">Sigma factor</keyword>
<keyword evidence="4" id="KW-0804">Transcription</keyword>
<evidence type="ECO:0000256" key="1">
    <source>
        <dbReference type="ARBA" id="ARBA00010641"/>
    </source>
</evidence>
<dbReference type="PANTHER" id="PTHR43133:SF63">
    <property type="entry name" value="RNA POLYMERASE SIGMA FACTOR FECI-RELATED"/>
    <property type="match status" value="1"/>
</dbReference>
<dbReference type="RefSeq" id="WP_250083800.1">
    <property type="nucleotide sequence ID" value="NZ_JAMJPJ010000037.1"/>
</dbReference>
<evidence type="ECO:0000256" key="3">
    <source>
        <dbReference type="ARBA" id="ARBA00023082"/>
    </source>
</evidence>
<feature type="domain" description="RNA polymerase sigma-70 region 2" evidence="5">
    <location>
        <begin position="15"/>
        <end position="84"/>
    </location>
</feature>
<dbReference type="Pfam" id="PF08281">
    <property type="entry name" value="Sigma70_r4_2"/>
    <property type="match status" value="1"/>
</dbReference>
<proteinExistence type="inferred from homology"/>
<keyword evidence="2" id="KW-0805">Transcription regulation</keyword>
<dbReference type="InterPro" id="IPR007627">
    <property type="entry name" value="RNA_pol_sigma70_r2"/>
</dbReference>
<reference evidence="7" key="1">
    <citation type="submission" date="2022-05" db="EMBL/GenBank/DDBJ databases">
        <title>Halomonas geminus sp. nov. and Halomonas llamarensis sp. nov. isolated from high-altitude salars of the Atacama Desert.</title>
        <authorList>
            <person name="Hintersatz C."/>
            <person name="Rojas L.A."/>
            <person name="Wei T.-S."/>
            <person name="Kutschke S."/>
            <person name="Lehmann F."/>
            <person name="Jain R."/>
            <person name="Pollmann K."/>
        </authorList>
    </citation>
    <scope>NUCLEOTIDE SEQUENCE</scope>
    <source>
        <strain evidence="7">ATCHA</strain>
    </source>
</reference>
<evidence type="ECO:0000256" key="4">
    <source>
        <dbReference type="ARBA" id="ARBA00023163"/>
    </source>
</evidence>
<gene>
    <name evidence="7" type="ORF">M8006_15630</name>
</gene>
<dbReference type="Pfam" id="PF04542">
    <property type="entry name" value="Sigma70_r2"/>
    <property type="match status" value="1"/>
</dbReference>
<evidence type="ECO:0000259" key="5">
    <source>
        <dbReference type="Pfam" id="PF04542"/>
    </source>
</evidence>
<dbReference type="Gene3D" id="1.10.10.10">
    <property type="entry name" value="Winged helix-like DNA-binding domain superfamily/Winged helix DNA-binding domain"/>
    <property type="match status" value="1"/>
</dbReference>
<dbReference type="CDD" id="cd06171">
    <property type="entry name" value="Sigma70_r4"/>
    <property type="match status" value="1"/>
</dbReference>
<dbReference type="Gene3D" id="1.10.1740.10">
    <property type="match status" value="1"/>
</dbReference>
<dbReference type="InterPro" id="IPR013249">
    <property type="entry name" value="RNA_pol_sigma70_r4_t2"/>
</dbReference>
<evidence type="ECO:0000313" key="8">
    <source>
        <dbReference type="Proteomes" id="UP001165308"/>
    </source>
</evidence>
<evidence type="ECO:0000259" key="6">
    <source>
        <dbReference type="Pfam" id="PF08281"/>
    </source>
</evidence>
<keyword evidence="8" id="KW-1185">Reference proteome</keyword>
<name>A0ABT0SU64_9GAMM</name>
<dbReference type="InterPro" id="IPR039425">
    <property type="entry name" value="RNA_pol_sigma-70-like"/>
</dbReference>
<accession>A0ABT0SU64</accession>
<dbReference type="SUPFAM" id="SSF88659">
    <property type="entry name" value="Sigma3 and sigma4 domains of RNA polymerase sigma factors"/>
    <property type="match status" value="1"/>
</dbReference>
<feature type="domain" description="RNA polymerase sigma factor 70 region 4 type 2" evidence="6">
    <location>
        <begin position="116"/>
        <end position="167"/>
    </location>
</feature>
<sequence>MGAENPALHEQVHTLYSDHHRWLLGWLRTRVSCSHQAADLAQDTFVRLLGAHQTGNPLPSIREPRGFLTTIANRVLVDWIRRRSIEQAYLDALALQPEPCAVSPEERELIIEALTAIDRLLDTLGERPRQIFLMAQVDGLSYVEIGRRLGVSVTTVRKHFIRAMASCLQQLDD</sequence>
<dbReference type="NCBIfam" id="TIGR02937">
    <property type="entry name" value="sigma70-ECF"/>
    <property type="match status" value="1"/>
</dbReference>